<name>A0ABT4QFG6_9BACL</name>
<feature type="domain" description="BIG2" evidence="2">
    <location>
        <begin position="271"/>
        <end position="349"/>
    </location>
</feature>
<organism evidence="3 4">
    <name type="scientific">Paenibacillus gyeongsangnamensis</name>
    <dbReference type="NCBI Taxonomy" id="3388067"/>
    <lineage>
        <taxon>Bacteria</taxon>
        <taxon>Bacillati</taxon>
        <taxon>Bacillota</taxon>
        <taxon>Bacilli</taxon>
        <taxon>Bacillales</taxon>
        <taxon>Paenibacillaceae</taxon>
        <taxon>Paenibacillus</taxon>
    </lineage>
</organism>
<feature type="chain" id="PRO_5046547556" evidence="1">
    <location>
        <begin position="47"/>
        <end position="676"/>
    </location>
</feature>
<comment type="caution">
    <text evidence="3">The sequence shown here is derived from an EMBL/GenBank/DDBJ whole genome shotgun (WGS) entry which is preliminary data.</text>
</comment>
<keyword evidence="4" id="KW-1185">Reference proteome</keyword>
<sequence>MQAAAPNRHAKNILLLVVNALKPIIKQLVCWTLSLLLAMPAFAVQAAEPAPGTLDVSGVHIDDVVNQISQNHLTKSDIVQLLKSIQPMAVMPSVYNHVYVTGVSITPTSATIPVGGTQSFTKTISPANATNQDVNWTSSDPSVAKVVYNTGVATGIGAGTAAITATTADGGYTASAVISVLPVTVPVTGISIAPAVSTIPLGGSQMLTKTVTPANASNPNATWTSSNPSVAAVVYDTGAVKGVGIGTATITATTLDGLHSASALVIVVPVPITGITVTPAKATITWGDTAVFTSSAVPAGAVNPAVTWTSSNPSVAAVVYNTGVVTGVSPGTAIITATTLNGTFSAWAGITVLPVSVSGISVSPASATIIRGQTQTLTKTVTPMNASNPDVIWTTSDPSVAIVDPKGNVTGVGVGTATIAATTIDGGYHAGAVIAVTQIQGNAGVTIVSPSLRNTAKPTVFSGTVYDPDGNEYVGFVKVRIKNQNGQYLKSDGTFATDSTVYDFHAPVSGSTWSLTLTNPDFAEDTGSGNYYYVEAYANDGLDGPVSSQMFSYTTGPMTISPGYDVQLYYYMGNVVFALGVTNYGRIHYVYQPVSIAAAPTVQQVAEGKTGDDAPAPEAGFFDTIGINTNLLAPYPTGLETGVEYKVYYVLEDLNHQFSPVLVTGTSVMIPYPVLM</sequence>
<gene>
    <name evidence="3" type="ORF">O9H85_25075</name>
</gene>
<evidence type="ECO:0000313" key="4">
    <source>
        <dbReference type="Proteomes" id="UP001527882"/>
    </source>
</evidence>
<dbReference type="Pfam" id="PF02368">
    <property type="entry name" value="Big_2"/>
    <property type="match status" value="4"/>
</dbReference>
<proteinExistence type="predicted"/>
<feature type="signal peptide" evidence="1">
    <location>
        <begin position="1"/>
        <end position="46"/>
    </location>
</feature>
<reference evidence="3 4" key="1">
    <citation type="submission" date="2022-12" db="EMBL/GenBank/DDBJ databases">
        <title>Draft genome sequence of Paenibacillus sp. dW9.</title>
        <authorList>
            <person name="Choi E.-W."/>
            <person name="Kim D.-U."/>
        </authorList>
    </citation>
    <scope>NUCLEOTIDE SEQUENCE [LARGE SCALE GENOMIC DNA]</scope>
    <source>
        <strain evidence="4">dW9</strain>
    </source>
</reference>
<dbReference type="Proteomes" id="UP001527882">
    <property type="component" value="Unassembled WGS sequence"/>
</dbReference>
<dbReference type="SMART" id="SM00635">
    <property type="entry name" value="BID_2"/>
    <property type="match status" value="4"/>
</dbReference>
<dbReference type="RefSeq" id="WP_269884146.1">
    <property type="nucleotide sequence ID" value="NZ_JAQAGZ010000018.1"/>
</dbReference>
<protein>
    <submittedName>
        <fullName evidence="3">Ig-like domain-containing protein</fullName>
    </submittedName>
</protein>
<evidence type="ECO:0000313" key="3">
    <source>
        <dbReference type="EMBL" id="MCZ8515622.1"/>
    </source>
</evidence>
<dbReference type="InterPro" id="IPR008964">
    <property type="entry name" value="Invasin/intimin_cell_adhesion"/>
</dbReference>
<dbReference type="Gene3D" id="2.60.40.1080">
    <property type="match status" value="4"/>
</dbReference>
<dbReference type="InterPro" id="IPR003343">
    <property type="entry name" value="Big_2"/>
</dbReference>
<feature type="domain" description="BIG2" evidence="2">
    <location>
        <begin position="186"/>
        <end position="264"/>
    </location>
</feature>
<dbReference type="EMBL" id="JAQAGZ010000018">
    <property type="protein sequence ID" value="MCZ8515622.1"/>
    <property type="molecule type" value="Genomic_DNA"/>
</dbReference>
<evidence type="ECO:0000259" key="2">
    <source>
        <dbReference type="SMART" id="SM00635"/>
    </source>
</evidence>
<evidence type="ECO:0000256" key="1">
    <source>
        <dbReference type="SAM" id="SignalP"/>
    </source>
</evidence>
<feature type="domain" description="BIG2" evidence="2">
    <location>
        <begin position="356"/>
        <end position="433"/>
    </location>
</feature>
<keyword evidence="1" id="KW-0732">Signal</keyword>
<accession>A0ABT4QFG6</accession>
<feature type="domain" description="BIG2" evidence="2">
    <location>
        <begin position="99"/>
        <end position="177"/>
    </location>
</feature>
<dbReference type="SUPFAM" id="SSF49373">
    <property type="entry name" value="Invasin/intimin cell-adhesion fragments"/>
    <property type="match status" value="4"/>
</dbReference>